<evidence type="ECO:0000256" key="4">
    <source>
        <dbReference type="ARBA" id="ARBA00022989"/>
    </source>
</evidence>
<dbReference type="InterPro" id="IPR011701">
    <property type="entry name" value="MFS"/>
</dbReference>
<dbReference type="GO" id="GO:0016020">
    <property type="term" value="C:membrane"/>
    <property type="evidence" value="ECO:0007669"/>
    <property type="project" value="UniProtKB-SubCell"/>
</dbReference>
<evidence type="ECO:0000256" key="1">
    <source>
        <dbReference type="ARBA" id="ARBA00004141"/>
    </source>
</evidence>
<evidence type="ECO:0000313" key="7">
    <source>
        <dbReference type="EMBL" id="VDK85161.1"/>
    </source>
</evidence>
<dbReference type="SUPFAM" id="SSF103473">
    <property type="entry name" value="MFS general substrate transporter"/>
    <property type="match status" value="1"/>
</dbReference>
<accession>A0A3P6V552</accession>
<dbReference type="Gene3D" id="1.20.1250.20">
    <property type="entry name" value="MFS general substrate transporter like domains"/>
    <property type="match status" value="1"/>
</dbReference>
<keyword evidence="4 6" id="KW-1133">Transmembrane helix</keyword>
<dbReference type="InterPro" id="IPR036259">
    <property type="entry name" value="MFS_trans_sf"/>
</dbReference>
<sequence>MQMLGLQDPIAVFLLKFSPLARLTIVIFGAMLIHLSLGTYHTFGNMLPYMASYMHNNTDSTINHEMLVWIPTFQVTYGIMFGFGQGIAYVLTISCVINWAPKHVGFVSGVVAAGFGISSSIFAPLQTIYLNPLNHKPTEFGYFTDRDVIARVPSIFYTFAIVYAIMQAIGLIVICDPVDVKSLNEEIVNLSMEQKSLSPLQMLHSSTFYWLFGALFCCSFYGNMFYNLYKAFGETFIDDDMFIAYAFSIASICNALARIGWGILADRTTFQISLSIATFLATLLLLTMPLTSFGGKWMYLIWMNLMFVCVAATHALFITACVKCFGSRYKSANYGCLILSTAFSAVFLAVGCEYVLTIVGYKFSFLITALLAFIGTV</sequence>
<feature type="transmembrane region" description="Helical" evidence="6">
    <location>
        <begin position="155"/>
        <end position="175"/>
    </location>
</feature>
<feature type="transmembrane region" description="Helical" evidence="6">
    <location>
        <begin position="75"/>
        <end position="97"/>
    </location>
</feature>
<keyword evidence="5 6" id="KW-0472">Membrane</keyword>
<dbReference type="PANTHER" id="PTHR43385:SF1">
    <property type="entry name" value="RIBOFLAVIN TRANSPORTER RIBJ"/>
    <property type="match status" value="1"/>
</dbReference>
<proteinExistence type="predicted"/>
<feature type="transmembrane region" description="Helical" evidence="6">
    <location>
        <begin position="297"/>
        <end position="320"/>
    </location>
</feature>
<dbReference type="OMA" id="HQLWLMW"/>
<evidence type="ECO:0000256" key="6">
    <source>
        <dbReference type="SAM" id="Phobius"/>
    </source>
</evidence>
<dbReference type="InterPro" id="IPR052983">
    <property type="entry name" value="MFS_Riboflavin_Transporter"/>
</dbReference>
<feature type="transmembrane region" description="Helical" evidence="6">
    <location>
        <begin position="272"/>
        <end position="291"/>
    </location>
</feature>
<feature type="transmembrane region" description="Helical" evidence="6">
    <location>
        <begin position="332"/>
        <end position="350"/>
    </location>
</feature>
<feature type="transmembrane region" description="Helical" evidence="6">
    <location>
        <begin position="208"/>
        <end position="229"/>
    </location>
</feature>
<keyword evidence="8" id="KW-1185">Reference proteome</keyword>
<dbReference type="AlphaFoldDB" id="A0A3P6V552"/>
<feature type="transmembrane region" description="Helical" evidence="6">
    <location>
        <begin position="356"/>
        <end position="374"/>
    </location>
</feature>
<dbReference type="Proteomes" id="UP000277928">
    <property type="component" value="Unassembled WGS sequence"/>
</dbReference>
<keyword evidence="2" id="KW-0813">Transport</keyword>
<keyword evidence="3 6" id="KW-0812">Transmembrane</keyword>
<evidence type="ECO:0000313" key="8">
    <source>
        <dbReference type="Proteomes" id="UP000277928"/>
    </source>
</evidence>
<gene>
    <name evidence="7" type="ORF">NLS_LOCUS6994</name>
</gene>
<dbReference type="GO" id="GO:0022857">
    <property type="term" value="F:transmembrane transporter activity"/>
    <property type="evidence" value="ECO:0007669"/>
    <property type="project" value="InterPro"/>
</dbReference>
<feature type="transmembrane region" description="Helical" evidence="6">
    <location>
        <begin position="104"/>
        <end position="125"/>
    </location>
</feature>
<organism evidence="7 8">
    <name type="scientific">Litomosoides sigmodontis</name>
    <name type="common">Filarial nematode worm</name>
    <dbReference type="NCBI Taxonomy" id="42156"/>
    <lineage>
        <taxon>Eukaryota</taxon>
        <taxon>Metazoa</taxon>
        <taxon>Ecdysozoa</taxon>
        <taxon>Nematoda</taxon>
        <taxon>Chromadorea</taxon>
        <taxon>Rhabditida</taxon>
        <taxon>Spirurina</taxon>
        <taxon>Spiruromorpha</taxon>
        <taxon>Filarioidea</taxon>
        <taxon>Onchocercidae</taxon>
        <taxon>Litomosoides</taxon>
    </lineage>
</organism>
<protein>
    <recommendedName>
        <fullName evidence="9">Major facilitator superfamily (MFS) profile domain-containing protein</fullName>
    </recommendedName>
</protein>
<dbReference type="STRING" id="42156.A0A3P6V552"/>
<dbReference type="EMBL" id="UYRX01000669">
    <property type="protein sequence ID" value="VDK85161.1"/>
    <property type="molecule type" value="Genomic_DNA"/>
</dbReference>
<name>A0A3P6V552_LITSI</name>
<dbReference type="PANTHER" id="PTHR43385">
    <property type="entry name" value="RIBOFLAVIN TRANSPORTER RIBJ"/>
    <property type="match status" value="1"/>
</dbReference>
<evidence type="ECO:0000256" key="3">
    <source>
        <dbReference type="ARBA" id="ARBA00022692"/>
    </source>
</evidence>
<feature type="transmembrane region" description="Helical" evidence="6">
    <location>
        <begin position="20"/>
        <end position="43"/>
    </location>
</feature>
<reference evidence="7 8" key="1">
    <citation type="submission" date="2018-08" db="EMBL/GenBank/DDBJ databases">
        <authorList>
            <person name="Laetsch R D."/>
            <person name="Stevens L."/>
            <person name="Kumar S."/>
            <person name="Blaxter L. M."/>
        </authorList>
    </citation>
    <scope>NUCLEOTIDE SEQUENCE [LARGE SCALE GENOMIC DNA]</scope>
</reference>
<feature type="transmembrane region" description="Helical" evidence="6">
    <location>
        <begin position="241"/>
        <end position="260"/>
    </location>
</feature>
<dbReference type="OrthoDB" id="410267at2759"/>
<comment type="subcellular location">
    <subcellularLocation>
        <location evidence="1">Membrane</location>
        <topology evidence="1">Multi-pass membrane protein</topology>
    </subcellularLocation>
</comment>
<evidence type="ECO:0008006" key="9">
    <source>
        <dbReference type="Google" id="ProtNLM"/>
    </source>
</evidence>
<dbReference type="Pfam" id="PF07690">
    <property type="entry name" value="MFS_1"/>
    <property type="match status" value="1"/>
</dbReference>
<evidence type="ECO:0000256" key="2">
    <source>
        <dbReference type="ARBA" id="ARBA00022448"/>
    </source>
</evidence>
<evidence type="ECO:0000256" key="5">
    <source>
        <dbReference type="ARBA" id="ARBA00023136"/>
    </source>
</evidence>